<dbReference type="PANTHER" id="PTHR15717">
    <property type="entry name" value="PROTEIN KIAA0494"/>
    <property type="match status" value="1"/>
</dbReference>
<dbReference type="PANTHER" id="PTHR15717:SF2">
    <property type="entry name" value="EF-HAND CALCIUM-BINDING DOMAIN-CONTAINING PROTEIN 14"/>
    <property type="match status" value="1"/>
</dbReference>
<feature type="region of interest" description="Disordered" evidence="2">
    <location>
        <begin position="1"/>
        <end position="82"/>
    </location>
</feature>
<evidence type="ECO:0000256" key="2">
    <source>
        <dbReference type="SAM" id="MobiDB-lite"/>
    </source>
</evidence>
<evidence type="ECO:0000313" key="5">
    <source>
        <dbReference type="Proteomes" id="UP001148838"/>
    </source>
</evidence>
<feature type="transmembrane region" description="Helical" evidence="3">
    <location>
        <begin position="96"/>
        <end position="121"/>
    </location>
</feature>
<keyword evidence="1" id="KW-0175">Coiled coil</keyword>
<keyword evidence="3" id="KW-0472">Membrane</keyword>
<dbReference type="EMBL" id="JAJSOF020000003">
    <property type="protein sequence ID" value="KAJ4449766.1"/>
    <property type="molecule type" value="Genomic_DNA"/>
</dbReference>
<feature type="compositionally biased region" description="Gly residues" evidence="2">
    <location>
        <begin position="34"/>
        <end position="51"/>
    </location>
</feature>
<accession>A0ABQ8TUH8</accession>
<keyword evidence="5" id="KW-1185">Reference proteome</keyword>
<keyword evidence="3" id="KW-1133">Transmembrane helix</keyword>
<evidence type="ECO:0000313" key="4">
    <source>
        <dbReference type="EMBL" id="KAJ4449766.1"/>
    </source>
</evidence>
<keyword evidence="3" id="KW-0812">Transmembrane</keyword>
<evidence type="ECO:0000256" key="3">
    <source>
        <dbReference type="SAM" id="Phobius"/>
    </source>
</evidence>
<feature type="coiled-coil region" evidence="1">
    <location>
        <begin position="224"/>
        <end position="258"/>
    </location>
</feature>
<comment type="caution">
    <text evidence="4">The sequence shown here is derived from an EMBL/GenBank/DDBJ whole genome shotgun (WGS) entry which is preliminary data.</text>
</comment>
<name>A0ABQ8TUH8_PERAM</name>
<proteinExistence type="predicted"/>
<sequence length="370" mass="40538">MESVHHVNVPLRAGKKMKKRKELDALVAHSGPGKRTGGGVGGGKRNGGGGASSQDQLLSESTDEQDDYWSGKDRGSSGGGSGPRCRLFLRRRVCGSLLRACTAALVFACVVATTTVMWLFIDIREQVTSLRNELDQVVAGSQGVPDALQKCHSQFRELQQNQTMLFNQLSTLTQQLKNYSTQLMGVQVGLQSVEDRLKAAPELVNLPKDVQSISTSVASFGSQIRDLNTTVTLLKNDNSQLQEASKTLAENVTTLKQKVALLANATQHPQAPSRENIAQEEHMLSVMKQLSSNLTLINNTLSKKLQWVADDQVKDHKSFVNLQDVSQNVSARLTTLEGDCVKIVMHSALNTTVEKLFYQVSAFYHFMLVV</sequence>
<evidence type="ECO:0000256" key="1">
    <source>
        <dbReference type="SAM" id="Coils"/>
    </source>
</evidence>
<gene>
    <name evidence="4" type="ORF">ANN_01170</name>
</gene>
<dbReference type="InterPro" id="IPR042352">
    <property type="entry name" value="EFCAB14"/>
</dbReference>
<organism evidence="4 5">
    <name type="scientific">Periplaneta americana</name>
    <name type="common">American cockroach</name>
    <name type="synonym">Blatta americana</name>
    <dbReference type="NCBI Taxonomy" id="6978"/>
    <lineage>
        <taxon>Eukaryota</taxon>
        <taxon>Metazoa</taxon>
        <taxon>Ecdysozoa</taxon>
        <taxon>Arthropoda</taxon>
        <taxon>Hexapoda</taxon>
        <taxon>Insecta</taxon>
        <taxon>Pterygota</taxon>
        <taxon>Neoptera</taxon>
        <taxon>Polyneoptera</taxon>
        <taxon>Dictyoptera</taxon>
        <taxon>Blattodea</taxon>
        <taxon>Blattoidea</taxon>
        <taxon>Blattidae</taxon>
        <taxon>Blattinae</taxon>
        <taxon>Periplaneta</taxon>
    </lineage>
</organism>
<protein>
    <submittedName>
        <fullName evidence="4">Uncharacterized protein</fullName>
    </submittedName>
</protein>
<dbReference type="Proteomes" id="UP001148838">
    <property type="component" value="Unassembled WGS sequence"/>
</dbReference>
<reference evidence="4 5" key="1">
    <citation type="journal article" date="2022" name="Allergy">
        <title>Genome assembly and annotation of Periplaneta americana reveal a comprehensive cockroach allergen profile.</title>
        <authorList>
            <person name="Wang L."/>
            <person name="Xiong Q."/>
            <person name="Saelim N."/>
            <person name="Wang L."/>
            <person name="Nong W."/>
            <person name="Wan A.T."/>
            <person name="Shi M."/>
            <person name="Liu X."/>
            <person name="Cao Q."/>
            <person name="Hui J.H.L."/>
            <person name="Sookrung N."/>
            <person name="Leung T.F."/>
            <person name="Tungtrongchitr A."/>
            <person name="Tsui S.K.W."/>
        </authorList>
    </citation>
    <scope>NUCLEOTIDE SEQUENCE [LARGE SCALE GENOMIC DNA]</scope>
    <source>
        <strain evidence="4">PWHHKU_190912</strain>
    </source>
</reference>
<dbReference type="Gene3D" id="1.10.287.1490">
    <property type="match status" value="1"/>
</dbReference>